<dbReference type="InterPro" id="IPR040607">
    <property type="entry name" value="ALP_N"/>
</dbReference>
<dbReference type="EMBL" id="JBHMAF010000068">
    <property type="protein sequence ID" value="MFB9759270.1"/>
    <property type="molecule type" value="Genomic_DNA"/>
</dbReference>
<dbReference type="Gene3D" id="3.30.420.40">
    <property type="match status" value="2"/>
</dbReference>
<evidence type="ECO:0000313" key="3">
    <source>
        <dbReference type="EMBL" id="MFB9759270.1"/>
    </source>
</evidence>
<dbReference type="RefSeq" id="WP_379949567.1">
    <property type="nucleotide sequence ID" value="NZ_JBHMAF010000068.1"/>
</dbReference>
<keyword evidence="4" id="KW-1185">Reference proteome</keyword>
<gene>
    <name evidence="3" type="ORF">ACFFMS_12550</name>
</gene>
<dbReference type="CDD" id="cd24023">
    <property type="entry name" value="ASKHA_NBD_ParM_Alp7A-like"/>
    <property type="match status" value="1"/>
</dbReference>
<evidence type="ECO:0000313" key="4">
    <source>
        <dbReference type="Proteomes" id="UP001589609"/>
    </source>
</evidence>
<evidence type="ECO:0000259" key="1">
    <source>
        <dbReference type="Pfam" id="PF17989"/>
    </source>
</evidence>
<dbReference type="Pfam" id="PF17989">
    <property type="entry name" value="ALP_N"/>
    <property type="match status" value="1"/>
</dbReference>
<accession>A0ABV5WF87</accession>
<evidence type="ECO:0000259" key="2">
    <source>
        <dbReference type="Pfam" id="PF22128"/>
    </source>
</evidence>
<dbReference type="InterPro" id="IPR043129">
    <property type="entry name" value="ATPase_NBD"/>
</dbReference>
<dbReference type="Proteomes" id="UP001589609">
    <property type="component" value="Unassembled WGS sequence"/>
</dbReference>
<feature type="domain" description="Alp7A-like C-terminal" evidence="2">
    <location>
        <begin position="201"/>
        <end position="335"/>
    </location>
</feature>
<dbReference type="Pfam" id="PF22128">
    <property type="entry name" value="Alp7A_like_C"/>
    <property type="match status" value="1"/>
</dbReference>
<reference evidence="3 4" key="1">
    <citation type="submission" date="2024-09" db="EMBL/GenBank/DDBJ databases">
        <authorList>
            <person name="Sun Q."/>
            <person name="Mori K."/>
        </authorList>
    </citation>
    <scope>NUCLEOTIDE SEQUENCE [LARGE SCALE GENOMIC DNA]</scope>
    <source>
        <strain evidence="3 4">JCM 11201</strain>
    </source>
</reference>
<proteinExistence type="predicted"/>
<feature type="domain" description="Actin-like protein N-terminal" evidence="1">
    <location>
        <begin position="8"/>
        <end position="175"/>
    </location>
</feature>
<dbReference type="InterPro" id="IPR054368">
    <property type="entry name" value="Alp7A-like_C"/>
</dbReference>
<evidence type="ECO:0008006" key="5">
    <source>
        <dbReference type="Google" id="ProtNLM"/>
    </source>
</evidence>
<dbReference type="SUPFAM" id="SSF53067">
    <property type="entry name" value="Actin-like ATPase domain"/>
    <property type="match status" value="2"/>
</dbReference>
<sequence>MNSRLASMDIGNDALKGYLNSFDTTVYIPNVIAKVEDRQVVEYEKEELAGLHVEITSSALKSKNGRFAVGKLAMQYDNNDELTTDKDKHNNDQTLILLLTSLAYDAAINLKAEDNIVEASYILSTGLPLAEAANRKDFRKKLKSTIHEVKFLKTPKLEGKTVRITFHEVLVNTEGFAAYMDLMMDNDGSDRNVELQGKTLMINDIGGLSTDTAIITADGSIDNTNSKGVSEGVSPYLDEIIESVYNQYKYTFKSRRELIEIITSEDPEERNHIFVKSNRTSIDHIVNPILQKLAESEYKHISRVWDRVPAVRYSYQIGGGSLILRPYLKEINEREHKFALRFLKKEESIWMIARAYLKILMVWSANQGIETPLLATNK</sequence>
<protein>
    <recommendedName>
        <fullName evidence="5">Actin-like protein N-terminal domain-containing protein</fullName>
    </recommendedName>
</protein>
<comment type="caution">
    <text evidence="3">The sequence shown here is derived from an EMBL/GenBank/DDBJ whole genome shotgun (WGS) entry which is preliminary data.</text>
</comment>
<organism evidence="3 4">
    <name type="scientific">Ectobacillus funiculus</name>
    <dbReference type="NCBI Taxonomy" id="137993"/>
    <lineage>
        <taxon>Bacteria</taxon>
        <taxon>Bacillati</taxon>
        <taxon>Bacillota</taxon>
        <taxon>Bacilli</taxon>
        <taxon>Bacillales</taxon>
        <taxon>Bacillaceae</taxon>
        <taxon>Ectobacillus</taxon>
    </lineage>
</organism>
<name>A0ABV5WF87_9BACI</name>